<feature type="region of interest" description="Disordered" evidence="1">
    <location>
        <begin position="190"/>
        <end position="225"/>
    </location>
</feature>
<name>A0ABU3DEK7_9RHOB</name>
<comment type="caution">
    <text evidence="3">The sequence shown here is derived from an EMBL/GenBank/DDBJ whole genome shotgun (WGS) entry which is preliminary data.</text>
</comment>
<evidence type="ECO:0000313" key="3">
    <source>
        <dbReference type="EMBL" id="MDT0682135.1"/>
    </source>
</evidence>
<keyword evidence="2" id="KW-0812">Transmembrane</keyword>
<feature type="compositionally biased region" description="Basic and acidic residues" evidence="1">
    <location>
        <begin position="190"/>
        <end position="200"/>
    </location>
</feature>
<evidence type="ECO:0000256" key="2">
    <source>
        <dbReference type="SAM" id="Phobius"/>
    </source>
</evidence>
<protein>
    <submittedName>
        <fullName evidence="3">Uncharacterized protein</fullName>
    </submittedName>
</protein>
<feature type="transmembrane region" description="Helical" evidence="2">
    <location>
        <begin position="12"/>
        <end position="29"/>
    </location>
</feature>
<dbReference type="EMBL" id="JAVRHL010000002">
    <property type="protein sequence ID" value="MDT0682135.1"/>
    <property type="molecule type" value="Genomic_DNA"/>
</dbReference>
<gene>
    <name evidence="3" type="ORF">RM543_05525</name>
</gene>
<evidence type="ECO:0000313" key="4">
    <source>
        <dbReference type="Proteomes" id="UP001265259"/>
    </source>
</evidence>
<evidence type="ECO:0000256" key="1">
    <source>
        <dbReference type="SAM" id="MobiDB-lite"/>
    </source>
</evidence>
<sequence>MTWAAIDPRIWQAVIAGAFLAIGWMVNGWQNRKADERRYLEGIARDREQRAERIRDIHRALFAEISAHVHNLGSEALLDGHEAQMAERFAAEPSHVPLIPTEQDDMIFRAVTGEIHILPRTSIDAVVLFYRQLRAIATLARDMRSTAFANAETSSRLVMYGDYIEMKKQALRYGLIALRLIEVYAEDGPEAARQDERAIRDGLVPPRPRRAVNTPGAARFDRSSE</sequence>
<proteinExistence type="predicted"/>
<organism evidence="3 4">
    <name type="scientific">Tropicimonas omnivorans</name>
    <dbReference type="NCBI Taxonomy" id="3075590"/>
    <lineage>
        <taxon>Bacteria</taxon>
        <taxon>Pseudomonadati</taxon>
        <taxon>Pseudomonadota</taxon>
        <taxon>Alphaproteobacteria</taxon>
        <taxon>Rhodobacterales</taxon>
        <taxon>Roseobacteraceae</taxon>
        <taxon>Tropicimonas</taxon>
    </lineage>
</organism>
<keyword evidence="2" id="KW-1133">Transmembrane helix</keyword>
<dbReference type="RefSeq" id="WP_311689913.1">
    <property type="nucleotide sequence ID" value="NZ_JAVRHL010000002.1"/>
</dbReference>
<keyword evidence="4" id="KW-1185">Reference proteome</keyword>
<reference evidence="3 4" key="1">
    <citation type="submission" date="2023-09" db="EMBL/GenBank/DDBJ databases">
        <authorList>
            <person name="Rey-Velasco X."/>
        </authorList>
    </citation>
    <scope>NUCLEOTIDE SEQUENCE [LARGE SCALE GENOMIC DNA]</scope>
    <source>
        <strain evidence="3 4">F158</strain>
    </source>
</reference>
<dbReference type="Proteomes" id="UP001265259">
    <property type="component" value="Unassembled WGS sequence"/>
</dbReference>
<keyword evidence="2" id="KW-0472">Membrane</keyword>
<accession>A0ABU3DEK7</accession>